<keyword evidence="1" id="KW-1133">Transmembrane helix</keyword>
<dbReference type="Proteomes" id="UP000644010">
    <property type="component" value="Unassembled WGS sequence"/>
</dbReference>
<gene>
    <name evidence="2" type="ORF">H8S77_15165</name>
</gene>
<reference evidence="2 3" key="1">
    <citation type="submission" date="2020-08" db="EMBL/GenBank/DDBJ databases">
        <title>Genome public.</title>
        <authorList>
            <person name="Liu C."/>
            <person name="Sun Q."/>
        </authorList>
    </citation>
    <scope>NUCLEOTIDE SEQUENCE [LARGE SCALE GENOMIC DNA]</scope>
    <source>
        <strain evidence="2 3">BX2</strain>
    </source>
</reference>
<organism evidence="2 3">
    <name type="scientific">Parabacteroides segnis</name>
    <dbReference type="NCBI Taxonomy" id="2763058"/>
    <lineage>
        <taxon>Bacteria</taxon>
        <taxon>Pseudomonadati</taxon>
        <taxon>Bacteroidota</taxon>
        <taxon>Bacteroidia</taxon>
        <taxon>Bacteroidales</taxon>
        <taxon>Tannerellaceae</taxon>
        <taxon>Parabacteroides</taxon>
    </lineage>
</organism>
<evidence type="ECO:0000256" key="1">
    <source>
        <dbReference type="SAM" id="Phobius"/>
    </source>
</evidence>
<accession>A0ABR7E3A2</accession>
<sequence>MKTYQFEEITFWLSFIAYLLCRIAEVSDFVTKGLMFIVISFGISAIYFAFKEIKKRK</sequence>
<keyword evidence="1" id="KW-0472">Membrane</keyword>
<feature type="transmembrane region" description="Helical" evidence="1">
    <location>
        <begin position="33"/>
        <end position="50"/>
    </location>
</feature>
<comment type="caution">
    <text evidence="2">The sequence shown here is derived from an EMBL/GenBank/DDBJ whole genome shotgun (WGS) entry which is preliminary data.</text>
</comment>
<protein>
    <submittedName>
        <fullName evidence="2">Uncharacterized protein</fullName>
    </submittedName>
</protein>
<dbReference type="EMBL" id="JACOOI010000016">
    <property type="protein sequence ID" value="MBC5644220.1"/>
    <property type="molecule type" value="Genomic_DNA"/>
</dbReference>
<keyword evidence="1" id="KW-0812">Transmembrane</keyword>
<name>A0ABR7E3A2_9BACT</name>
<proteinExistence type="predicted"/>
<keyword evidence="3" id="KW-1185">Reference proteome</keyword>
<feature type="transmembrane region" description="Helical" evidence="1">
    <location>
        <begin position="9"/>
        <end position="27"/>
    </location>
</feature>
<dbReference type="RefSeq" id="WP_186960123.1">
    <property type="nucleotide sequence ID" value="NZ_JACOOI010000016.1"/>
</dbReference>
<evidence type="ECO:0000313" key="3">
    <source>
        <dbReference type="Proteomes" id="UP000644010"/>
    </source>
</evidence>
<evidence type="ECO:0000313" key="2">
    <source>
        <dbReference type="EMBL" id="MBC5644220.1"/>
    </source>
</evidence>